<feature type="transmembrane region" description="Helical" evidence="1">
    <location>
        <begin position="12"/>
        <end position="29"/>
    </location>
</feature>
<dbReference type="AlphaFoldDB" id="A0A7Y9E843"/>
<keyword evidence="1" id="KW-0812">Transmembrane</keyword>
<keyword evidence="1" id="KW-1133">Transmembrane helix</keyword>
<evidence type="ECO:0000256" key="1">
    <source>
        <dbReference type="SAM" id="Phobius"/>
    </source>
</evidence>
<protein>
    <submittedName>
        <fullName evidence="2">Uncharacterized protein</fullName>
    </submittedName>
</protein>
<dbReference type="Proteomes" id="UP000535511">
    <property type="component" value="Unassembled WGS sequence"/>
</dbReference>
<sequence length="160" mass="16824">MRLLAHRDTQESTTAGVYGVIVGAAVMAAAHAESVAALDAAVLGTLLVYWTAERYARLVARRIHAGHRPGREEVRRELATGWEIVTATLLPLAVLSVAGRVGADLDTAVLLGLGCSTLLLALAGWEMGRHGALSRRERGLSTAVATALGLAMIVLKSLLH</sequence>
<keyword evidence="3" id="KW-1185">Reference proteome</keyword>
<reference evidence="2 3" key="1">
    <citation type="submission" date="2020-07" db="EMBL/GenBank/DDBJ databases">
        <title>Sequencing the genomes of 1000 actinobacteria strains.</title>
        <authorList>
            <person name="Klenk H.-P."/>
        </authorList>
    </citation>
    <scope>NUCLEOTIDE SEQUENCE [LARGE SCALE GENOMIC DNA]</scope>
    <source>
        <strain evidence="2 3">DSM 21350</strain>
    </source>
</reference>
<keyword evidence="1" id="KW-0472">Membrane</keyword>
<proteinExistence type="predicted"/>
<feature type="transmembrane region" description="Helical" evidence="1">
    <location>
        <begin position="107"/>
        <end position="127"/>
    </location>
</feature>
<dbReference type="EMBL" id="JACCBG010000001">
    <property type="protein sequence ID" value="NYD42737.1"/>
    <property type="molecule type" value="Genomic_DNA"/>
</dbReference>
<name>A0A7Y9E843_9ACTN</name>
<feature type="transmembrane region" description="Helical" evidence="1">
    <location>
        <begin position="139"/>
        <end position="159"/>
    </location>
</feature>
<evidence type="ECO:0000313" key="3">
    <source>
        <dbReference type="Proteomes" id="UP000535511"/>
    </source>
</evidence>
<dbReference type="RefSeq" id="WP_179664332.1">
    <property type="nucleotide sequence ID" value="NZ_JACCBG010000001.1"/>
</dbReference>
<feature type="transmembrane region" description="Helical" evidence="1">
    <location>
        <begin position="35"/>
        <end position="52"/>
    </location>
</feature>
<feature type="transmembrane region" description="Helical" evidence="1">
    <location>
        <begin position="78"/>
        <end position="101"/>
    </location>
</feature>
<accession>A0A7Y9E843</accession>
<evidence type="ECO:0000313" key="2">
    <source>
        <dbReference type="EMBL" id="NYD42737.1"/>
    </source>
</evidence>
<gene>
    <name evidence="2" type="ORF">BJZ21_002820</name>
</gene>
<comment type="caution">
    <text evidence="2">The sequence shown here is derived from an EMBL/GenBank/DDBJ whole genome shotgun (WGS) entry which is preliminary data.</text>
</comment>
<organism evidence="2 3">
    <name type="scientific">Nocardioides panaciterrulae</name>
    <dbReference type="NCBI Taxonomy" id="661492"/>
    <lineage>
        <taxon>Bacteria</taxon>
        <taxon>Bacillati</taxon>
        <taxon>Actinomycetota</taxon>
        <taxon>Actinomycetes</taxon>
        <taxon>Propionibacteriales</taxon>
        <taxon>Nocardioidaceae</taxon>
        <taxon>Nocardioides</taxon>
    </lineage>
</organism>